<gene>
    <name evidence="1" type="ORF">CEXT_57151</name>
</gene>
<dbReference type="EMBL" id="BPLR01019656">
    <property type="protein sequence ID" value="GIX70186.1"/>
    <property type="molecule type" value="Genomic_DNA"/>
</dbReference>
<dbReference type="AlphaFoldDB" id="A0AAV4MCS9"/>
<reference evidence="1 2" key="1">
    <citation type="submission" date="2021-06" db="EMBL/GenBank/DDBJ databases">
        <title>Caerostris extrusa draft genome.</title>
        <authorList>
            <person name="Kono N."/>
            <person name="Arakawa K."/>
        </authorList>
    </citation>
    <scope>NUCLEOTIDE SEQUENCE [LARGE SCALE GENOMIC DNA]</scope>
</reference>
<evidence type="ECO:0000313" key="1">
    <source>
        <dbReference type="EMBL" id="GIX70186.1"/>
    </source>
</evidence>
<name>A0AAV4MCS9_CAEEX</name>
<accession>A0AAV4MCS9</accession>
<dbReference type="Proteomes" id="UP001054945">
    <property type="component" value="Unassembled WGS sequence"/>
</dbReference>
<keyword evidence="2" id="KW-1185">Reference proteome</keyword>
<sequence>MRGDVNHPGIFIARGGRAKEVTEVEILWCHCREKGKKIIERGKYEKRGDSLVQHDKEAVNDHDEEEGSHFLKRQVRSPRFLAGL</sequence>
<protein>
    <submittedName>
        <fullName evidence="1">Uncharacterized protein</fullName>
    </submittedName>
</protein>
<organism evidence="1 2">
    <name type="scientific">Caerostris extrusa</name>
    <name type="common">Bark spider</name>
    <name type="synonym">Caerostris bankana</name>
    <dbReference type="NCBI Taxonomy" id="172846"/>
    <lineage>
        <taxon>Eukaryota</taxon>
        <taxon>Metazoa</taxon>
        <taxon>Ecdysozoa</taxon>
        <taxon>Arthropoda</taxon>
        <taxon>Chelicerata</taxon>
        <taxon>Arachnida</taxon>
        <taxon>Araneae</taxon>
        <taxon>Araneomorphae</taxon>
        <taxon>Entelegynae</taxon>
        <taxon>Araneoidea</taxon>
        <taxon>Araneidae</taxon>
        <taxon>Caerostris</taxon>
    </lineage>
</organism>
<evidence type="ECO:0000313" key="2">
    <source>
        <dbReference type="Proteomes" id="UP001054945"/>
    </source>
</evidence>
<proteinExistence type="predicted"/>
<comment type="caution">
    <text evidence="1">The sequence shown here is derived from an EMBL/GenBank/DDBJ whole genome shotgun (WGS) entry which is preliminary data.</text>
</comment>